<gene>
    <name evidence="2" type="ORF">TGDOM2_201760</name>
</gene>
<evidence type="ECO:0000313" key="3">
    <source>
        <dbReference type="Proteomes" id="UP000028837"/>
    </source>
</evidence>
<feature type="region of interest" description="Disordered" evidence="1">
    <location>
        <begin position="178"/>
        <end position="214"/>
    </location>
</feature>
<protein>
    <submittedName>
        <fullName evidence="2">Uncharacterized protein</fullName>
    </submittedName>
</protein>
<evidence type="ECO:0000313" key="2">
    <source>
        <dbReference type="EMBL" id="KFG41118.1"/>
    </source>
</evidence>
<evidence type="ECO:0000256" key="1">
    <source>
        <dbReference type="SAM" id="MobiDB-lite"/>
    </source>
</evidence>
<feature type="region of interest" description="Disordered" evidence="1">
    <location>
        <begin position="226"/>
        <end position="245"/>
    </location>
</feature>
<dbReference type="OrthoDB" id="328655at2759"/>
<accession>A0A086K9Q0</accession>
<dbReference type="VEuPathDB" id="ToxoDB:TGDOM2_201760"/>
<sequence>MERSGHLCKMEPWKQKVPQCLSLHGSNSLRGGKRTYNCNVLMDNWRNDRLDTHNDQKLTSWRIPHPLYTELPQGSKYETHYRQSYDYEDWARRPVRLSKYGLLGHDDSGAESWTTETRSEYEPPRLRRDQLKAAGQWPYGEDIYPRHVHGNEEFMCPHPMAIHVSRTHREDYIRSLTPRPAYERPPAGVPSSSGRLPGVPPYANDPISHHGGSQEQRHFCRMPCRNPSGSSSVQGTTGVDARASPAGSPVFAGQVPAQVKQEGGECGQGYAGIAATEDGLVDHGNSQTDRSAGQHCMLNASGGSERAHAAANTSTCPQRKESDPQPTVSWAAVPCQ</sequence>
<dbReference type="AlphaFoldDB" id="A0A086K9Q0"/>
<dbReference type="EMBL" id="AHZU02000715">
    <property type="protein sequence ID" value="KFG41118.1"/>
    <property type="molecule type" value="Genomic_DNA"/>
</dbReference>
<dbReference type="Proteomes" id="UP000028837">
    <property type="component" value="Unassembled WGS sequence"/>
</dbReference>
<name>A0A086K9Q0_TOXGO</name>
<organism evidence="2 3">
    <name type="scientific">Toxoplasma gondii GAB2-2007-GAL-DOM2</name>
    <dbReference type="NCBI Taxonomy" id="1130820"/>
    <lineage>
        <taxon>Eukaryota</taxon>
        <taxon>Sar</taxon>
        <taxon>Alveolata</taxon>
        <taxon>Apicomplexa</taxon>
        <taxon>Conoidasida</taxon>
        <taxon>Coccidia</taxon>
        <taxon>Eucoccidiorida</taxon>
        <taxon>Eimeriorina</taxon>
        <taxon>Sarcocystidae</taxon>
        <taxon>Toxoplasma</taxon>
    </lineage>
</organism>
<feature type="compositionally biased region" description="Low complexity" evidence="1">
    <location>
        <begin position="228"/>
        <end position="239"/>
    </location>
</feature>
<reference evidence="2 3" key="1">
    <citation type="submission" date="2014-02" db="EMBL/GenBank/DDBJ databases">
        <authorList>
            <person name="Sibley D."/>
            <person name="Venepally P."/>
            <person name="Karamycheva S."/>
            <person name="Hadjithomas M."/>
            <person name="Khan A."/>
            <person name="Brunk B."/>
            <person name="Roos D."/>
            <person name="Caler E."/>
            <person name="Lorenzi H."/>
        </authorList>
    </citation>
    <scope>NUCLEOTIDE SEQUENCE [LARGE SCALE GENOMIC DNA]</scope>
    <source>
        <strain evidence="2 3">GAB2-2007-GAL-DOM2</strain>
    </source>
</reference>
<feature type="region of interest" description="Disordered" evidence="1">
    <location>
        <begin position="285"/>
        <end position="336"/>
    </location>
</feature>
<comment type="caution">
    <text evidence="2">The sequence shown here is derived from an EMBL/GenBank/DDBJ whole genome shotgun (WGS) entry which is preliminary data.</text>
</comment>
<proteinExistence type="predicted"/>